<name>A0A2Z3H2S6_9BACT</name>
<accession>A0A2Z3H2S6</accession>
<reference evidence="1 2" key="1">
    <citation type="submission" date="2018-01" db="EMBL/GenBank/DDBJ databases">
        <title>G. obscuriglobus.</title>
        <authorList>
            <person name="Franke J."/>
            <person name="Blomberg W."/>
            <person name="Selmecki A."/>
        </authorList>
    </citation>
    <scope>NUCLEOTIDE SEQUENCE [LARGE SCALE GENOMIC DNA]</scope>
    <source>
        <strain evidence="1 2">DSM 5831</strain>
    </source>
</reference>
<evidence type="ECO:0000313" key="2">
    <source>
        <dbReference type="Proteomes" id="UP000245802"/>
    </source>
</evidence>
<dbReference type="AlphaFoldDB" id="A0A2Z3H2S6"/>
<dbReference type="Proteomes" id="UP000245802">
    <property type="component" value="Chromosome"/>
</dbReference>
<evidence type="ECO:0000313" key="1">
    <source>
        <dbReference type="EMBL" id="AWM40058.1"/>
    </source>
</evidence>
<sequence length="81" mass="9351">MRSVYSSTPFLQLCFGVPHNRPADRQEQIEQTFEAFKFAGTSVEGISVGRGRTKFIRVSYKTAWAPVREVDRKLTHLFDEQ</sequence>
<proteinExistence type="predicted"/>
<protein>
    <submittedName>
        <fullName evidence="1">Uncharacterized protein</fullName>
    </submittedName>
</protein>
<dbReference type="KEGG" id="gog:C1280_25670"/>
<keyword evidence="2" id="KW-1185">Reference proteome</keyword>
<gene>
    <name evidence="1" type="ORF">C1280_25670</name>
</gene>
<organism evidence="1 2">
    <name type="scientific">Gemmata obscuriglobus</name>
    <dbReference type="NCBI Taxonomy" id="114"/>
    <lineage>
        <taxon>Bacteria</taxon>
        <taxon>Pseudomonadati</taxon>
        <taxon>Planctomycetota</taxon>
        <taxon>Planctomycetia</taxon>
        <taxon>Gemmatales</taxon>
        <taxon>Gemmataceae</taxon>
        <taxon>Gemmata</taxon>
    </lineage>
</organism>
<dbReference type="EMBL" id="CP025958">
    <property type="protein sequence ID" value="AWM40058.1"/>
    <property type="molecule type" value="Genomic_DNA"/>
</dbReference>